<dbReference type="InterPro" id="IPR050477">
    <property type="entry name" value="GrpII_AminoAcid_Decarb"/>
</dbReference>
<dbReference type="UniPathway" id="UPA00080"/>
<comment type="function">
    <text evidence="6">Catalyzes the decarboxylation of L-tyrosine to produce tyramine for methanofuran biosynthesis. Can also catalyze the decarboxylation of L-aspartate to produce beta-alanine for coenzyme A (CoA) biosynthesis.</text>
</comment>
<dbReference type="OrthoDB" id="56891at2157"/>
<dbReference type="EMBL" id="LT158599">
    <property type="protein sequence ID" value="CVK31895.1"/>
    <property type="molecule type" value="Genomic_DNA"/>
</dbReference>
<name>A0A0X3BK81_9EURY</name>
<keyword evidence="3 6" id="KW-0663">Pyridoxal phosphate</keyword>
<evidence type="ECO:0000256" key="6">
    <source>
        <dbReference type="HAMAP-Rule" id="MF_01610"/>
    </source>
</evidence>
<dbReference type="NCBIfam" id="TIGR03812">
    <property type="entry name" value="tyr_de_CO2_Arch"/>
    <property type="match status" value="1"/>
</dbReference>
<dbReference type="GO" id="GO:0004837">
    <property type="term" value="F:tyrosine decarboxylase activity"/>
    <property type="evidence" value="ECO:0007669"/>
    <property type="project" value="UniProtKB-UniRule"/>
</dbReference>
<dbReference type="GO" id="GO:0019752">
    <property type="term" value="P:carboxylic acid metabolic process"/>
    <property type="evidence" value="ECO:0007669"/>
    <property type="project" value="InterPro"/>
</dbReference>
<evidence type="ECO:0000256" key="4">
    <source>
        <dbReference type="ARBA" id="ARBA00023239"/>
    </source>
</evidence>
<dbReference type="InterPro" id="IPR021115">
    <property type="entry name" value="Pyridoxal-P_BS"/>
</dbReference>
<proteinExistence type="inferred from homology"/>
<dbReference type="Proteomes" id="UP000069850">
    <property type="component" value="Chromosome 1"/>
</dbReference>
<dbReference type="EC" id="4.1.1.11" evidence="6"/>
<evidence type="ECO:0000313" key="9">
    <source>
        <dbReference type="Proteomes" id="UP000069850"/>
    </source>
</evidence>
<comment type="cofactor">
    <cofactor evidence="1 6 7">
        <name>pyridoxal 5'-phosphate</name>
        <dbReference type="ChEBI" id="CHEBI:597326"/>
    </cofactor>
</comment>
<protein>
    <recommendedName>
        <fullName evidence="6">Probable L-tyrosine/L-aspartate decarboxylase</fullName>
        <shortName evidence="6">TDC/ADC</shortName>
        <ecNumber evidence="6">4.1.1.11</ecNumber>
        <ecNumber evidence="6">4.1.1.25</ecNumber>
    </recommendedName>
</protein>
<keyword evidence="2 6" id="KW-0210">Decarboxylase</keyword>
<dbReference type="GO" id="GO:0030170">
    <property type="term" value="F:pyridoxal phosphate binding"/>
    <property type="evidence" value="ECO:0007669"/>
    <property type="project" value="UniProtKB-UniRule"/>
</dbReference>
<dbReference type="InterPro" id="IPR015422">
    <property type="entry name" value="PyrdxlP-dep_Trfase_small"/>
</dbReference>
<dbReference type="KEGG" id="mema:MMAB1_0678"/>
<evidence type="ECO:0000256" key="7">
    <source>
        <dbReference type="PIRSR" id="PIRSR602129-50"/>
    </source>
</evidence>
<evidence type="ECO:0000256" key="1">
    <source>
        <dbReference type="ARBA" id="ARBA00001933"/>
    </source>
</evidence>
<dbReference type="Pfam" id="PF00282">
    <property type="entry name" value="Pyridoxal_deC"/>
    <property type="match status" value="1"/>
</dbReference>
<dbReference type="InterPro" id="IPR002129">
    <property type="entry name" value="PyrdxlP-dep_de-COase"/>
</dbReference>
<sequence>MREYGCPEEELFSFLSLSRQEDLGYQNILSSMCTLPHPVAARAHAMFLETNLGDPGLFPGTAALERLLVRRLGALMHLPEAGGYATSGGTESNIQAFRIAKKRKRTRSPNVVVPESGHFSFQKACDILGLEIRTVPLDAEFRMDVEAIDGLVDNNTIALVGVAGTTEYGVVDPIARLSEIALDQEVFLHVDAAFGGMVVPFLDRPIPFDFRLPGVNSISIDPHKMGMSTIPAGCLLVRDPEYFSSLNVDTPYLTVKQEYTLAGTRPGASVAAAVAVLEYLGMDGMRAVVAGCMENARRLIEGMETLGYQRAVTPDVNVATFSCDRAPAGWRVSRTRAGDMRIICMPHVTRDVVEAFLGDMSDLDA</sequence>
<comment type="catalytic activity">
    <reaction evidence="6">
        <text>L-tyrosine + H(+) = tyramine + CO2</text>
        <dbReference type="Rhea" id="RHEA:14345"/>
        <dbReference type="ChEBI" id="CHEBI:15378"/>
        <dbReference type="ChEBI" id="CHEBI:16526"/>
        <dbReference type="ChEBI" id="CHEBI:58315"/>
        <dbReference type="ChEBI" id="CHEBI:327995"/>
        <dbReference type="EC" id="4.1.1.25"/>
    </reaction>
</comment>
<dbReference type="InterPro" id="IPR020931">
    <property type="entry name" value="MfnA"/>
</dbReference>
<evidence type="ECO:0000256" key="3">
    <source>
        <dbReference type="ARBA" id="ARBA00022898"/>
    </source>
</evidence>
<evidence type="ECO:0000256" key="5">
    <source>
        <dbReference type="ARBA" id="ARBA00038302"/>
    </source>
</evidence>
<comment type="pathway">
    <text evidence="6">Cofactor biosynthesis; methanofuran biosynthesis.</text>
</comment>
<dbReference type="HAMAP" id="MF_01610">
    <property type="entry name" value="MfnA_decarbox"/>
    <property type="match status" value="1"/>
</dbReference>
<dbReference type="Gene3D" id="3.40.640.10">
    <property type="entry name" value="Type I PLP-dependent aspartate aminotransferase-like (Major domain)"/>
    <property type="match status" value="1"/>
</dbReference>
<dbReference type="GO" id="GO:2001120">
    <property type="term" value="P:methanofuran biosynthetic process"/>
    <property type="evidence" value="ECO:0007669"/>
    <property type="project" value="UniProtKB-UniRule"/>
</dbReference>
<dbReference type="PROSITE" id="PS00392">
    <property type="entry name" value="DDC_GAD_HDC_YDC"/>
    <property type="match status" value="1"/>
</dbReference>
<dbReference type="PANTHER" id="PTHR42735">
    <property type="match status" value="1"/>
</dbReference>
<dbReference type="PANTHER" id="PTHR42735:SF6">
    <property type="entry name" value="SPHINGOSINE-1-PHOSPHATE LYASE 1"/>
    <property type="match status" value="1"/>
</dbReference>
<feature type="modified residue" description="N6-(pyridoxal phosphate)lysine" evidence="6 7">
    <location>
        <position position="224"/>
    </location>
</feature>
<dbReference type="AlphaFoldDB" id="A0A0X3BK81"/>
<dbReference type="EC" id="4.1.1.25" evidence="6"/>
<organism evidence="8 9">
    <name type="scientific">Methanoculleus bourgensis</name>
    <dbReference type="NCBI Taxonomy" id="83986"/>
    <lineage>
        <taxon>Archaea</taxon>
        <taxon>Methanobacteriati</taxon>
        <taxon>Methanobacteriota</taxon>
        <taxon>Stenosarchaea group</taxon>
        <taxon>Methanomicrobia</taxon>
        <taxon>Methanomicrobiales</taxon>
        <taxon>Methanomicrobiaceae</taxon>
        <taxon>Methanoculleus</taxon>
    </lineage>
</organism>
<dbReference type="InterPro" id="IPR015421">
    <property type="entry name" value="PyrdxlP-dep_Trfase_major"/>
</dbReference>
<evidence type="ECO:0000256" key="2">
    <source>
        <dbReference type="ARBA" id="ARBA00022793"/>
    </source>
</evidence>
<dbReference type="SUPFAM" id="SSF53383">
    <property type="entry name" value="PLP-dependent transferases"/>
    <property type="match status" value="1"/>
</dbReference>
<dbReference type="GO" id="GO:0004068">
    <property type="term" value="F:aspartate 1-decarboxylase activity"/>
    <property type="evidence" value="ECO:0007669"/>
    <property type="project" value="UniProtKB-UniRule"/>
</dbReference>
<dbReference type="InterPro" id="IPR015424">
    <property type="entry name" value="PyrdxlP-dep_Trfase"/>
</dbReference>
<comment type="catalytic activity">
    <reaction evidence="6">
        <text>L-aspartate + H(+) = beta-alanine + CO2</text>
        <dbReference type="Rhea" id="RHEA:19497"/>
        <dbReference type="ChEBI" id="CHEBI:15378"/>
        <dbReference type="ChEBI" id="CHEBI:16526"/>
        <dbReference type="ChEBI" id="CHEBI:29991"/>
        <dbReference type="ChEBI" id="CHEBI:57966"/>
        <dbReference type="EC" id="4.1.1.11"/>
    </reaction>
</comment>
<dbReference type="Gene3D" id="3.90.1150.10">
    <property type="entry name" value="Aspartate Aminotransferase, domain 1"/>
    <property type="match status" value="1"/>
</dbReference>
<keyword evidence="4 6" id="KW-0456">Lyase</keyword>
<dbReference type="RefSeq" id="WP_062261964.1">
    <property type="nucleotide sequence ID" value="NZ_LT158599.1"/>
</dbReference>
<dbReference type="GO" id="GO:0015937">
    <property type="term" value="P:coenzyme A biosynthetic process"/>
    <property type="evidence" value="ECO:0007669"/>
    <property type="project" value="UniProtKB-UniRule"/>
</dbReference>
<gene>
    <name evidence="6 8" type="primary">mfnA</name>
    <name evidence="8" type="ORF">MMAB1_0678</name>
</gene>
<comment type="similarity">
    <text evidence="6">Belongs to the group II decarboxylase family. MfnA subfamily.</text>
</comment>
<dbReference type="UniPathway" id="UPA00241"/>
<evidence type="ECO:0000313" key="8">
    <source>
        <dbReference type="EMBL" id="CVK31895.1"/>
    </source>
</evidence>
<comment type="similarity">
    <text evidence="5">Belongs to the group II decarboxylase family. Sphingosine-1-phosphate lyase subfamily.</text>
</comment>
<dbReference type="GeneID" id="27136705"/>
<comment type="pathway">
    <text evidence="6">Cofactor biosynthesis; coenzyme A biosynthesis.</text>
</comment>
<reference evidence="8 9" key="1">
    <citation type="submission" date="2016-01" db="EMBL/GenBank/DDBJ databases">
        <authorList>
            <person name="Manzoor S."/>
        </authorList>
    </citation>
    <scope>NUCLEOTIDE SEQUENCE [LARGE SCALE GENOMIC DNA]</scope>
    <source>
        <strain evidence="8">Methanoculleus sp MAB1</strain>
    </source>
</reference>
<accession>A0A0X3BK81</accession>